<gene>
    <name evidence="2" type="ORF">HAX54_029459</name>
</gene>
<keyword evidence="3" id="KW-1185">Reference proteome</keyword>
<evidence type="ECO:0000313" key="3">
    <source>
        <dbReference type="Proteomes" id="UP000823775"/>
    </source>
</evidence>
<comment type="caution">
    <text evidence="2">The sequence shown here is derived from an EMBL/GenBank/DDBJ whole genome shotgun (WGS) entry which is preliminary data.</text>
</comment>
<organism evidence="2 3">
    <name type="scientific">Datura stramonium</name>
    <name type="common">Jimsonweed</name>
    <name type="synonym">Common thornapple</name>
    <dbReference type="NCBI Taxonomy" id="4076"/>
    <lineage>
        <taxon>Eukaryota</taxon>
        <taxon>Viridiplantae</taxon>
        <taxon>Streptophyta</taxon>
        <taxon>Embryophyta</taxon>
        <taxon>Tracheophyta</taxon>
        <taxon>Spermatophyta</taxon>
        <taxon>Magnoliopsida</taxon>
        <taxon>eudicotyledons</taxon>
        <taxon>Gunneridae</taxon>
        <taxon>Pentapetalae</taxon>
        <taxon>asterids</taxon>
        <taxon>lamiids</taxon>
        <taxon>Solanales</taxon>
        <taxon>Solanaceae</taxon>
        <taxon>Solanoideae</taxon>
        <taxon>Datureae</taxon>
        <taxon>Datura</taxon>
    </lineage>
</organism>
<feature type="non-terminal residue" evidence="2">
    <location>
        <position position="1"/>
    </location>
</feature>
<protein>
    <submittedName>
        <fullName evidence="2">Uncharacterized protein</fullName>
    </submittedName>
</protein>
<dbReference type="EMBL" id="JACEIK010003658">
    <property type="protein sequence ID" value="MCD9642585.1"/>
    <property type="molecule type" value="Genomic_DNA"/>
</dbReference>
<feature type="compositionally biased region" description="Basic and acidic residues" evidence="1">
    <location>
        <begin position="30"/>
        <end position="42"/>
    </location>
</feature>
<evidence type="ECO:0000256" key="1">
    <source>
        <dbReference type="SAM" id="MobiDB-lite"/>
    </source>
</evidence>
<reference evidence="2 3" key="1">
    <citation type="journal article" date="2021" name="BMC Genomics">
        <title>Datura genome reveals duplications of psychoactive alkaloid biosynthetic genes and high mutation rate following tissue culture.</title>
        <authorList>
            <person name="Rajewski A."/>
            <person name="Carter-House D."/>
            <person name="Stajich J."/>
            <person name="Litt A."/>
        </authorList>
    </citation>
    <scope>NUCLEOTIDE SEQUENCE [LARGE SCALE GENOMIC DNA]</scope>
    <source>
        <strain evidence="2">AR-01</strain>
    </source>
</reference>
<proteinExistence type="predicted"/>
<evidence type="ECO:0000313" key="2">
    <source>
        <dbReference type="EMBL" id="MCD9642585.1"/>
    </source>
</evidence>
<name>A0ABS8V9A6_DATST</name>
<feature type="region of interest" description="Disordered" evidence="1">
    <location>
        <begin position="23"/>
        <end position="52"/>
    </location>
</feature>
<accession>A0ABS8V9A6</accession>
<dbReference type="Proteomes" id="UP000823775">
    <property type="component" value="Unassembled WGS sequence"/>
</dbReference>
<sequence>AGMPRKLRGCMLGFDAFFNPLRMKGAHGTGRKERKIDSKDDSDGPGSDGLKPFAAVKFLEQNTNRDIRPFGEH</sequence>